<feature type="compositionally biased region" description="Polar residues" evidence="1">
    <location>
        <begin position="389"/>
        <end position="399"/>
    </location>
</feature>
<gene>
    <name evidence="3" type="ORF">CVT24_010004</name>
</gene>
<protein>
    <submittedName>
        <fullName evidence="3">Uncharacterized protein</fullName>
    </submittedName>
</protein>
<dbReference type="InParanoid" id="A0A409VY52"/>
<evidence type="ECO:0000313" key="4">
    <source>
        <dbReference type="Proteomes" id="UP000284842"/>
    </source>
</evidence>
<keyword evidence="2" id="KW-0812">Transmembrane</keyword>
<feature type="region of interest" description="Disordered" evidence="1">
    <location>
        <begin position="40"/>
        <end position="86"/>
    </location>
</feature>
<feature type="compositionally biased region" description="Polar residues" evidence="1">
    <location>
        <begin position="419"/>
        <end position="429"/>
    </location>
</feature>
<feature type="compositionally biased region" description="Low complexity" evidence="1">
    <location>
        <begin position="343"/>
        <end position="366"/>
    </location>
</feature>
<keyword evidence="4" id="KW-1185">Reference proteome</keyword>
<dbReference type="Proteomes" id="UP000284842">
    <property type="component" value="Unassembled WGS sequence"/>
</dbReference>
<feature type="compositionally biased region" description="Basic and acidic residues" evidence="1">
    <location>
        <begin position="139"/>
        <end position="158"/>
    </location>
</feature>
<dbReference type="EMBL" id="NHTK01005925">
    <property type="protein sequence ID" value="PPQ71185.1"/>
    <property type="molecule type" value="Genomic_DNA"/>
</dbReference>
<keyword evidence="2" id="KW-0472">Membrane</keyword>
<feature type="region of interest" description="Disordered" evidence="1">
    <location>
        <begin position="479"/>
        <end position="503"/>
    </location>
</feature>
<feature type="compositionally biased region" description="Polar residues" evidence="1">
    <location>
        <begin position="302"/>
        <end position="320"/>
    </location>
</feature>
<feature type="transmembrane region" description="Helical" evidence="2">
    <location>
        <begin position="91"/>
        <end position="118"/>
    </location>
</feature>
<feature type="region of interest" description="Disordered" evidence="1">
    <location>
        <begin position="302"/>
        <end position="432"/>
    </location>
</feature>
<feature type="region of interest" description="Disordered" evidence="1">
    <location>
        <begin position="134"/>
        <end position="169"/>
    </location>
</feature>
<dbReference type="OrthoDB" id="2670057at2759"/>
<accession>A0A409VY52</accession>
<proteinExistence type="predicted"/>
<evidence type="ECO:0000313" key="3">
    <source>
        <dbReference type="EMBL" id="PPQ71185.1"/>
    </source>
</evidence>
<evidence type="ECO:0000256" key="1">
    <source>
        <dbReference type="SAM" id="MobiDB-lite"/>
    </source>
</evidence>
<feature type="compositionally biased region" description="Low complexity" evidence="1">
    <location>
        <begin position="55"/>
        <end position="86"/>
    </location>
</feature>
<dbReference type="AlphaFoldDB" id="A0A409VY52"/>
<evidence type="ECO:0000256" key="2">
    <source>
        <dbReference type="SAM" id="Phobius"/>
    </source>
</evidence>
<sequence>MVPHERRQLDTVSTFLPTAVSVSGVVTATATDGLPSSLIFNTAAPNSQPTPTPIPTSSDIDTTPTPSSEPIVPNPSQSSGVNNVSGSSKPISLGTVVGTCVGAFIGASALIIFGIWIYRRYSKSLKNRTRTRGPFVQDRNMRGDQQRRRSKLEPWNKLDDDEDHWDSKTKEVDQVAPMEKLTMFKKTPSVRTAWTHNPADDAHALQFPQSFAPFDPNLAQTLTLDKPNLPEPRPFLGRVDANPSISWDSETGKESFLTVHSNLRSSGAMSPTMNMAIPTPPAVVTEHKWESAEVVNFPNSQSAQVQNTTNNTPFFNLDNQSQEEKQATPHNPFFGATKDYQVRPRSNSFSRSRSGSITRSRSSSLSTAVPEVPLTKSAKAKGKERMRYSQATVASQATGSLDPFADIQSQLPPRPQFVQHGQTGSVSSTESKERALQSLVAALELPEEEVRDRLRIASMQPSILSQASAASTIGPDVGEVARSFPLPPSGAGRGATAGDFGRP</sequence>
<comment type="caution">
    <text evidence="3">The sequence shown here is derived from an EMBL/GenBank/DDBJ whole genome shotgun (WGS) entry which is preliminary data.</text>
</comment>
<reference evidence="3 4" key="1">
    <citation type="journal article" date="2018" name="Evol. Lett.">
        <title>Horizontal gene cluster transfer increased hallucinogenic mushroom diversity.</title>
        <authorList>
            <person name="Reynolds H.T."/>
            <person name="Vijayakumar V."/>
            <person name="Gluck-Thaler E."/>
            <person name="Korotkin H.B."/>
            <person name="Matheny P.B."/>
            <person name="Slot J.C."/>
        </authorList>
    </citation>
    <scope>NUCLEOTIDE SEQUENCE [LARGE SCALE GENOMIC DNA]</scope>
    <source>
        <strain evidence="3 4">2629</strain>
    </source>
</reference>
<name>A0A409VY52_9AGAR</name>
<organism evidence="3 4">
    <name type="scientific">Panaeolus cyanescens</name>
    <dbReference type="NCBI Taxonomy" id="181874"/>
    <lineage>
        <taxon>Eukaryota</taxon>
        <taxon>Fungi</taxon>
        <taxon>Dikarya</taxon>
        <taxon>Basidiomycota</taxon>
        <taxon>Agaricomycotina</taxon>
        <taxon>Agaricomycetes</taxon>
        <taxon>Agaricomycetidae</taxon>
        <taxon>Agaricales</taxon>
        <taxon>Agaricineae</taxon>
        <taxon>Galeropsidaceae</taxon>
        <taxon>Panaeolus</taxon>
    </lineage>
</organism>
<keyword evidence="2" id="KW-1133">Transmembrane helix</keyword>